<dbReference type="Gene3D" id="1.10.30.10">
    <property type="entry name" value="High mobility group box domain"/>
    <property type="match status" value="1"/>
</dbReference>
<evidence type="ECO:0000256" key="2">
    <source>
        <dbReference type="ARBA" id="ARBA00023163"/>
    </source>
</evidence>
<evidence type="ECO:0000313" key="6">
    <source>
        <dbReference type="EMBL" id="EJT51633.1"/>
    </source>
</evidence>
<dbReference type="InterPro" id="IPR050140">
    <property type="entry name" value="SRY-related_HMG-box_TF-like"/>
</dbReference>
<keyword evidence="3" id="KW-0539">Nucleus</keyword>
<gene>
    <name evidence="6" type="ORF">A1Q1_07045</name>
</gene>
<feature type="region of interest" description="Disordered" evidence="4">
    <location>
        <begin position="318"/>
        <end position="392"/>
    </location>
</feature>
<name>J5RAW2_TRIAS</name>
<dbReference type="RefSeq" id="XP_014182769.1">
    <property type="nucleotide sequence ID" value="XM_014327294.1"/>
</dbReference>
<dbReference type="PANTHER" id="PTHR10270:SF161">
    <property type="entry name" value="SEX-DETERMINING REGION Y PROTEIN"/>
    <property type="match status" value="1"/>
</dbReference>
<feature type="compositionally biased region" description="Low complexity" evidence="4">
    <location>
        <begin position="332"/>
        <end position="361"/>
    </location>
</feature>
<proteinExistence type="predicted"/>
<feature type="region of interest" description="Disordered" evidence="4">
    <location>
        <begin position="20"/>
        <end position="107"/>
    </location>
</feature>
<evidence type="ECO:0000259" key="5">
    <source>
        <dbReference type="PROSITE" id="PS50118"/>
    </source>
</evidence>
<dbReference type="GO" id="GO:0030154">
    <property type="term" value="P:cell differentiation"/>
    <property type="evidence" value="ECO:0007669"/>
    <property type="project" value="TreeGrafter"/>
</dbReference>
<keyword evidence="1 3" id="KW-0238">DNA-binding</keyword>
<dbReference type="Proteomes" id="UP000002748">
    <property type="component" value="Unassembled WGS sequence"/>
</dbReference>
<protein>
    <recommendedName>
        <fullName evidence="5">HMG box domain-containing protein</fullName>
    </recommendedName>
</protein>
<reference evidence="6 7" key="1">
    <citation type="journal article" date="2012" name="Eukaryot. Cell">
        <title>Draft genome sequence of CBS 2479, the standard type strain of Trichosporon asahii.</title>
        <authorList>
            <person name="Yang R.Y."/>
            <person name="Li H.T."/>
            <person name="Zhu H."/>
            <person name="Zhou G.P."/>
            <person name="Wang M."/>
            <person name="Wang L."/>
        </authorList>
    </citation>
    <scope>NUCLEOTIDE SEQUENCE [LARGE SCALE GENOMIC DNA]</scope>
    <source>
        <strain evidence="7">ATCC 90039 / CBS 2479 / JCM 2466 / KCTC 7840 / NCYC 2677 / UAMH 7654</strain>
    </source>
</reference>
<dbReference type="InterPro" id="IPR009071">
    <property type="entry name" value="HMG_box_dom"/>
</dbReference>
<evidence type="ECO:0000313" key="7">
    <source>
        <dbReference type="Proteomes" id="UP000002748"/>
    </source>
</evidence>
<dbReference type="VEuPathDB" id="FungiDB:A1Q1_07045"/>
<dbReference type="GO" id="GO:0005634">
    <property type="term" value="C:nucleus"/>
    <property type="evidence" value="ECO:0007669"/>
    <property type="project" value="UniProtKB-UniRule"/>
</dbReference>
<accession>J5RAW2</accession>
<feature type="DNA-binding region" description="HMG box" evidence="3">
    <location>
        <begin position="146"/>
        <end position="214"/>
    </location>
</feature>
<feature type="compositionally biased region" description="Polar residues" evidence="4">
    <location>
        <begin position="69"/>
        <end position="78"/>
    </location>
</feature>
<dbReference type="EMBL" id="ALBS01000048">
    <property type="protein sequence ID" value="EJT51633.1"/>
    <property type="molecule type" value="Genomic_DNA"/>
</dbReference>
<feature type="region of interest" description="Disordered" evidence="4">
    <location>
        <begin position="255"/>
        <end position="276"/>
    </location>
</feature>
<evidence type="ECO:0000256" key="4">
    <source>
        <dbReference type="SAM" id="MobiDB-lite"/>
    </source>
</evidence>
<evidence type="ECO:0000256" key="1">
    <source>
        <dbReference type="ARBA" id="ARBA00023125"/>
    </source>
</evidence>
<dbReference type="Pfam" id="PF00505">
    <property type="entry name" value="HMG_box"/>
    <property type="match status" value="1"/>
</dbReference>
<evidence type="ECO:0000256" key="3">
    <source>
        <dbReference type="PROSITE-ProRule" id="PRU00267"/>
    </source>
</evidence>
<comment type="caution">
    <text evidence="6">The sequence shown here is derived from an EMBL/GenBank/DDBJ whole genome shotgun (WGS) entry which is preliminary data.</text>
</comment>
<dbReference type="HOGENOM" id="CLU_704345_0_0_1"/>
<dbReference type="KEGG" id="tasa:A1Q1_07045"/>
<dbReference type="InterPro" id="IPR036910">
    <property type="entry name" value="HMG_box_dom_sf"/>
</dbReference>
<dbReference type="PROSITE" id="PS50118">
    <property type="entry name" value="HMG_BOX_2"/>
    <property type="match status" value="1"/>
</dbReference>
<dbReference type="GO" id="GO:0001228">
    <property type="term" value="F:DNA-binding transcription activator activity, RNA polymerase II-specific"/>
    <property type="evidence" value="ECO:0007669"/>
    <property type="project" value="TreeGrafter"/>
</dbReference>
<dbReference type="GeneID" id="25990557"/>
<dbReference type="SMART" id="SM00398">
    <property type="entry name" value="HMG"/>
    <property type="match status" value="1"/>
</dbReference>
<dbReference type="OrthoDB" id="1919336at2759"/>
<organism evidence="6 7">
    <name type="scientific">Trichosporon asahii var. asahii (strain ATCC 90039 / CBS 2479 / JCM 2466 / KCTC 7840 / NBRC 103889/ NCYC 2677 / UAMH 7654)</name>
    <name type="common">Yeast</name>
    <dbReference type="NCBI Taxonomy" id="1186058"/>
    <lineage>
        <taxon>Eukaryota</taxon>
        <taxon>Fungi</taxon>
        <taxon>Dikarya</taxon>
        <taxon>Basidiomycota</taxon>
        <taxon>Agaricomycotina</taxon>
        <taxon>Tremellomycetes</taxon>
        <taxon>Trichosporonales</taxon>
        <taxon>Trichosporonaceae</taxon>
        <taxon>Trichosporon</taxon>
    </lineage>
</organism>
<dbReference type="GO" id="GO:0000978">
    <property type="term" value="F:RNA polymerase II cis-regulatory region sequence-specific DNA binding"/>
    <property type="evidence" value="ECO:0007669"/>
    <property type="project" value="TreeGrafter"/>
</dbReference>
<sequence length="392" mass="43975">MDQKPIGSKPEYEYSSSFNAYNMNAPGAVPAVPPSLSPVTPLNSEFPATSSTQEEYYDRRQGPNPPPQSSENYTSPGFSSPTSTASRRSSDQNYDSKSPLAGKPETEAIIIPPIVPPSVQWPTTNFEDWDDLPDILRQDRKADFTPRRPMNVYFIYMRVRRSELALHNPQLQTGELSKILGREWNNMTPDQKAPWAELADRLMRAFKKKFPDYQYERGGSRRNGRRRGGRGVGGAFTVVTPHMMVENAARRASVPSYQLAHPRSMPYPDPQSHQHQQFGYRDFANPAQYPMHQGGLAPLTAVPLHYAQGQWAPMEAAPHHEYAHPPPPPPHAAQQYYAQPSEGPSSYASAYPPQQPQYSHAPHPPPSHQSQPAMYSQPQQSEGGGWDEYIVQ</sequence>
<dbReference type="SUPFAM" id="SSF47095">
    <property type="entry name" value="HMG-box"/>
    <property type="match status" value="1"/>
</dbReference>
<dbReference type="PANTHER" id="PTHR10270">
    <property type="entry name" value="SOX TRANSCRIPTION FACTOR"/>
    <property type="match status" value="1"/>
</dbReference>
<keyword evidence="2" id="KW-0804">Transcription</keyword>
<dbReference type="AlphaFoldDB" id="J5RAW2"/>
<feature type="domain" description="HMG box" evidence="5">
    <location>
        <begin position="146"/>
        <end position="214"/>
    </location>
</feature>